<protein>
    <recommendedName>
        <fullName evidence="6">Sushi domain-containing protein</fullName>
    </recommendedName>
</protein>
<name>A0AAN9H728_9TELE</name>
<reference evidence="7 8" key="1">
    <citation type="submission" date="2024-02" db="EMBL/GenBank/DDBJ databases">
        <title>Chromosome-level genome assembly of the Eurasian Minnow (Phoxinus phoxinus).</title>
        <authorList>
            <person name="Oriowo T.O."/>
            <person name="Martin S."/>
            <person name="Stange M."/>
            <person name="Chrysostomakis Y."/>
            <person name="Brown T."/>
            <person name="Winkler S."/>
            <person name="Kukowka S."/>
            <person name="Myers E.W."/>
            <person name="Bohne A."/>
        </authorList>
    </citation>
    <scope>NUCLEOTIDE SEQUENCE [LARGE SCALE GENOMIC DNA]</scope>
    <source>
        <strain evidence="7">ZFMK-TIS-60720</strain>
        <tissue evidence="7">Whole Organism</tissue>
    </source>
</reference>
<feature type="domain" description="Sushi" evidence="6">
    <location>
        <begin position="22"/>
        <end position="84"/>
    </location>
</feature>
<dbReference type="InterPro" id="IPR000436">
    <property type="entry name" value="Sushi_SCR_CCP_dom"/>
</dbReference>
<gene>
    <name evidence="7" type="ORF">R3I93_010376</name>
</gene>
<dbReference type="Pfam" id="PF00084">
    <property type="entry name" value="Sushi"/>
    <property type="match status" value="4"/>
</dbReference>
<feature type="disulfide bond" evidence="3">
    <location>
        <begin position="172"/>
        <end position="199"/>
    </location>
</feature>
<keyword evidence="2 3" id="KW-1015">Disulfide bond</keyword>
<evidence type="ECO:0000256" key="5">
    <source>
        <dbReference type="SAM" id="SignalP"/>
    </source>
</evidence>
<keyword evidence="1" id="KW-0677">Repeat</keyword>
<keyword evidence="4" id="KW-0472">Membrane</keyword>
<dbReference type="SMART" id="SM00032">
    <property type="entry name" value="CCP"/>
    <property type="match status" value="4"/>
</dbReference>
<keyword evidence="3" id="KW-0768">Sushi</keyword>
<dbReference type="Proteomes" id="UP001364617">
    <property type="component" value="Unassembled WGS sequence"/>
</dbReference>
<sequence length="360" mass="39459">MTCVKTWPLLLLPFSLLSVAKADCRSPVLNGKFILSAKSIQKNNFPEDSTAVVECPKGQERKEGSDSIICTNGNWSAVELICQKIDCGSPEVSLHMNYSIPNGTLFGAFIQPKCEKGYDPEGSSFRQCLVSGWSGTSKCTLITCDEPAPIEHGKFIKPREIPVFDDAIEYSCDENYTLSGNRFITCGNDWKYNLPPPECKEIECKVPEISFGNQTEGNPPYSYKSKATFECWSGYWMKGFATSVCEESGWSALPVCVEVIIITQTTASTPTNKTTTVTATTTATTTATATATTHSHAGRHEEQPTSELLSSGHAIAVGIVVCFFTVCAVCCVCHKYKQRGSYNTGEDKRTKEELLLYQSL</sequence>
<dbReference type="AlphaFoldDB" id="A0AAN9H728"/>
<feature type="domain" description="Sushi" evidence="6">
    <location>
        <begin position="202"/>
        <end position="258"/>
    </location>
</feature>
<feature type="signal peptide" evidence="5">
    <location>
        <begin position="1"/>
        <end position="22"/>
    </location>
</feature>
<dbReference type="EMBL" id="JAYKXH010000010">
    <property type="protein sequence ID" value="KAK7155708.1"/>
    <property type="molecule type" value="Genomic_DNA"/>
</dbReference>
<feature type="chain" id="PRO_5043033629" description="Sushi domain-containing protein" evidence="5">
    <location>
        <begin position="23"/>
        <end position="360"/>
    </location>
</feature>
<organism evidence="7 8">
    <name type="scientific">Phoxinus phoxinus</name>
    <name type="common">Eurasian minnow</name>
    <dbReference type="NCBI Taxonomy" id="58324"/>
    <lineage>
        <taxon>Eukaryota</taxon>
        <taxon>Metazoa</taxon>
        <taxon>Chordata</taxon>
        <taxon>Craniata</taxon>
        <taxon>Vertebrata</taxon>
        <taxon>Euteleostomi</taxon>
        <taxon>Actinopterygii</taxon>
        <taxon>Neopterygii</taxon>
        <taxon>Teleostei</taxon>
        <taxon>Ostariophysi</taxon>
        <taxon>Cypriniformes</taxon>
        <taxon>Leuciscidae</taxon>
        <taxon>Phoxininae</taxon>
        <taxon>Phoxinus</taxon>
    </lineage>
</organism>
<keyword evidence="4" id="KW-1133">Transmembrane helix</keyword>
<dbReference type="PANTHER" id="PTHR45656">
    <property type="entry name" value="PROTEIN CBR-CLEC-78"/>
    <property type="match status" value="1"/>
</dbReference>
<feature type="domain" description="Sushi" evidence="6">
    <location>
        <begin position="85"/>
        <end position="141"/>
    </location>
</feature>
<evidence type="ECO:0000256" key="3">
    <source>
        <dbReference type="PROSITE-ProRule" id="PRU00302"/>
    </source>
</evidence>
<evidence type="ECO:0000256" key="4">
    <source>
        <dbReference type="SAM" id="Phobius"/>
    </source>
</evidence>
<feature type="disulfide bond" evidence="3">
    <location>
        <begin position="55"/>
        <end position="82"/>
    </location>
</feature>
<evidence type="ECO:0000313" key="7">
    <source>
        <dbReference type="EMBL" id="KAK7155708.1"/>
    </source>
</evidence>
<feature type="domain" description="Sushi" evidence="6">
    <location>
        <begin position="142"/>
        <end position="201"/>
    </location>
</feature>
<evidence type="ECO:0000259" key="6">
    <source>
        <dbReference type="PROSITE" id="PS50923"/>
    </source>
</evidence>
<keyword evidence="5" id="KW-0732">Signal</keyword>
<dbReference type="CDD" id="cd00033">
    <property type="entry name" value="CCP"/>
    <property type="match status" value="4"/>
</dbReference>
<dbReference type="InterPro" id="IPR035976">
    <property type="entry name" value="Sushi/SCR/CCP_sf"/>
</dbReference>
<dbReference type="SUPFAM" id="SSF57535">
    <property type="entry name" value="Complement control module/SCR domain"/>
    <property type="match status" value="4"/>
</dbReference>
<comment type="caution">
    <text evidence="7">The sequence shown here is derived from an EMBL/GenBank/DDBJ whole genome shotgun (WGS) entry which is preliminary data.</text>
</comment>
<evidence type="ECO:0000313" key="8">
    <source>
        <dbReference type="Proteomes" id="UP001364617"/>
    </source>
</evidence>
<dbReference type="Gene3D" id="2.10.70.10">
    <property type="entry name" value="Complement Module, domain 1"/>
    <property type="match status" value="4"/>
</dbReference>
<accession>A0AAN9H728</accession>
<proteinExistence type="predicted"/>
<evidence type="ECO:0000256" key="1">
    <source>
        <dbReference type="ARBA" id="ARBA00022737"/>
    </source>
</evidence>
<dbReference type="PANTHER" id="PTHR45656:SF15">
    <property type="entry name" value="SUSHI DOMAIN-CONTAINING PROTEIN"/>
    <property type="match status" value="1"/>
</dbReference>
<feature type="transmembrane region" description="Helical" evidence="4">
    <location>
        <begin position="314"/>
        <end position="333"/>
    </location>
</feature>
<dbReference type="InterPro" id="IPR051277">
    <property type="entry name" value="SEZ6_CSMD_C4BPB_Regulators"/>
</dbReference>
<comment type="caution">
    <text evidence="3">Lacks conserved residue(s) required for the propagation of feature annotation.</text>
</comment>
<keyword evidence="4" id="KW-0812">Transmembrane</keyword>
<dbReference type="PROSITE" id="PS50923">
    <property type="entry name" value="SUSHI"/>
    <property type="match status" value="4"/>
</dbReference>
<evidence type="ECO:0000256" key="2">
    <source>
        <dbReference type="ARBA" id="ARBA00023157"/>
    </source>
</evidence>
<keyword evidence="8" id="KW-1185">Reference proteome</keyword>